<dbReference type="InterPro" id="IPR016181">
    <property type="entry name" value="Acyl_CoA_acyltransferase"/>
</dbReference>
<protein>
    <submittedName>
        <fullName evidence="2">Acetyltransferase (GNAT) family protein</fullName>
    </submittedName>
</protein>
<evidence type="ECO:0000259" key="1">
    <source>
        <dbReference type="PROSITE" id="PS51186"/>
    </source>
</evidence>
<dbReference type="SUPFAM" id="SSF55729">
    <property type="entry name" value="Acyl-CoA N-acyltransferases (Nat)"/>
    <property type="match status" value="1"/>
</dbReference>
<dbReference type="CDD" id="cd04301">
    <property type="entry name" value="NAT_SF"/>
    <property type="match status" value="1"/>
</dbReference>
<dbReference type="EMBL" id="PVTJ01000007">
    <property type="protein sequence ID" value="PRY57259.1"/>
    <property type="molecule type" value="Genomic_DNA"/>
</dbReference>
<dbReference type="AlphaFoldDB" id="A0A2T0UH39"/>
<dbReference type="InterPro" id="IPR052523">
    <property type="entry name" value="Trichothecene_AcTrans"/>
</dbReference>
<dbReference type="PANTHER" id="PTHR42791:SF1">
    <property type="entry name" value="N-ACETYLTRANSFERASE DOMAIN-CONTAINING PROTEIN"/>
    <property type="match status" value="1"/>
</dbReference>
<dbReference type="PROSITE" id="PS51186">
    <property type="entry name" value="GNAT"/>
    <property type="match status" value="1"/>
</dbReference>
<dbReference type="Gene3D" id="3.40.630.30">
    <property type="match status" value="1"/>
</dbReference>
<sequence>METDTAMIAITTARPEEFAAAAAVLADAFTDDPVALGILPAQADRQRKLTHLFTAVLRSGPGPRGAVDVARREGDEQIIGVAAWESPAARRGALTRELAQMPLFLKAFGAAGIPRAMTMEHRLQRHRPAEPHWYLADIGVGAAKQGLGVGSALLRARLEYVDRTGLPSYLEASTPDNRRLYARFGFREIAPIDGIPNASPVAMLR</sequence>
<dbReference type="PANTHER" id="PTHR42791">
    <property type="entry name" value="GNAT FAMILY ACETYLTRANSFERASE"/>
    <property type="match status" value="1"/>
</dbReference>
<evidence type="ECO:0000313" key="2">
    <source>
        <dbReference type="EMBL" id="PRY57259.1"/>
    </source>
</evidence>
<name>A0A2T0UH39_9ACTN</name>
<dbReference type="Proteomes" id="UP000238176">
    <property type="component" value="Unassembled WGS sequence"/>
</dbReference>
<reference evidence="2 3" key="1">
    <citation type="submission" date="2018-03" db="EMBL/GenBank/DDBJ databases">
        <title>Genomic Encyclopedia of Type Strains, Phase III (KMG-III): the genomes of soil and plant-associated and newly described type strains.</title>
        <authorList>
            <person name="Whitman W."/>
        </authorList>
    </citation>
    <scope>NUCLEOTIDE SEQUENCE [LARGE SCALE GENOMIC DNA]</scope>
    <source>
        <strain evidence="2 3">CGMCC 4.7067</strain>
    </source>
</reference>
<dbReference type="RefSeq" id="WP_219926848.1">
    <property type="nucleotide sequence ID" value="NZ_PVTJ01000007.1"/>
</dbReference>
<keyword evidence="2" id="KW-0808">Transferase</keyword>
<accession>A0A2T0UH39</accession>
<feature type="domain" description="N-acetyltransferase" evidence="1">
    <location>
        <begin position="127"/>
        <end position="205"/>
    </location>
</feature>
<comment type="caution">
    <text evidence="2">The sequence shown here is derived from an EMBL/GenBank/DDBJ whole genome shotgun (WGS) entry which is preliminary data.</text>
</comment>
<dbReference type="Pfam" id="PF00583">
    <property type="entry name" value="Acetyltransf_1"/>
    <property type="match status" value="1"/>
</dbReference>
<gene>
    <name evidence="2" type="ORF">B0I28_107107</name>
</gene>
<evidence type="ECO:0000313" key="3">
    <source>
        <dbReference type="Proteomes" id="UP000238176"/>
    </source>
</evidence>
<organism evidence="2 3">
    <name type="scientific">Glycomyces artemisiae</name>
    <dbReference type="NCBI Taxonomy" id="1076443"/>
    <lineage>
        <taxon>Bacteria</taxon>
        <taxon>Bacillati</taxon>
        <taxon>Actinomycetota</taxon>
        <taxon>Actinomycetes</taxon>
        <taxon>Glycomycetales</taxon>
        <taxon>Glycomycetaceae</taxon>
        <taxon>Glycomyces</taxon>
    </lineage>
</organism>
<dbReference type="InterPro" id="IPR000182">
    <property type="entry name" value="GNAT_dom"/>
</dbReference>
<dbReference type="GO" id="GO:0016747">
    <property type="term" value="F:acyltransferase activity, transferring groups other than amino-acyl groups"/>
    <property type="evidence" value="ECO:0007669"/>
    <property type="project" value="InterPro"/>
</dbReference>
<keyword evidence="3" id="KW-1185">Reference proteome</keyword>
<proteinExistence type="predicted"/>